<protein>
    <recommendedName>
        <fullName evidence="3">Pherophorin domain-containing protein</fullName>
    </recommendedName>
</protein>
<accession>A0A2J8A4E7</accession>
<feature type="region of interest" description="Disordered" evidence="1">
    <location>
        <begin position="428"/>
        <end position="475"/>
    </location>
</feature>
<proteinExistence type="predicted"/>
<dbReference type="EMBL" id="PGGS01000183">
    <property type="protein sequence ID" value="PNH07394.1"/>
    <property type="molecule type" value="Genomic_DNA"/>
</dbReference>
<evidence type="ECO:0000256" key="2">
    <source>
        <dbReference type="SAM" id="SignalP"/>
    </source>
</evidence>
<dbReference type="InterPro" id="IPR024616">
    <property type="entry name" value="Pherophorin"/>
</dbReference>
<dbReference type="OrthoDB" id="544989at2759"/>
<gene>
    <name evidence="4" type="ORF">TSOC_006170</name>
</gene>
<evidence type="ECO:0000259" key="3">
    <source>
        <dbReference type="Pfam" id="PF12499"/>
    </source>
</evidence>
<feature type="chain" id="PRO_5014377867" description="Pherophorin domain-containing protein" evidence="2">
    <location>
        <begin position="31"/>
        <end position="808"/>
    </location>
</feature>
<dbReference type="Pfam" id="PF12499">
    <property type="entry name" value="DUF3707"/>
    <property type="match status" value="1"/>
</dbReference>
<feature type="region of interest" description="Disordered" evidence="1">
    <location>
        <begin position="121"/>
        <end position="146"/>
    </location>
</feature>
<feature type="compositionally biased region" description="Pro residues" evidence="1">
    <location>
        <begin position="431"/>
        <end position="475"/>
    </location>
</feature>
<feature type="signal peptide" evidence="2">
    <location>
        <begin position="1"/>
        <end position="30"/>
    </location>
</feature>
<dbReference type="PANTHER" id="PTHR48148:SF2">
    <property type="entry name" value="PA14 DOMAIN-CONTAINING PROTEIN"/>
    <property type="match status" value="1"/>
</dbReference>
<organism evidence="4 5">
    <name type="scientific">Tetrabaena socialis</name>
    <dbReference type="NCBI Taxonomy" id="47790"/>
    <lineage>
        <taxon>Eukaryota</taxon>
        <taxon>Viridiplantae</taxon>
        <taxon>Chlorophyta</taxon>
        <taxon>core chlorophytes</taxon>
        <taxon>Chlorophyceae</taxon>
        <taxon>CS clade</taxon>
        <taxon>Chlamydomonadales</taxon>
        <taxon>Tetrabaenaceae</taxon>
        <taxon>Tetrabaena</taxon>
    </lineage>
</organism>
<keyword evidence="5" id="KW-1185">Reference proteome</keyword>
<keyword evidence="2" id="KW-0732">Signal</keyword>
<name>A0A2J8A4E7_9CHLO</name>
<dbReference type="AlphaFoldDB" id="A0A2J8A4E7"/>
<sequence>MDGPSPCRRPVVALGLTLAVALLRCTAVQASIAGDINAEAARGGIALAAAFTASTCSSSQVRVCGALYDSDEDGAADLQDFIYIRLDTWVAMVLLPDECVAATYGTATQLQVDGGLLQGDTSTSCEAPEGADTGASGAHSHRRHASPAPPPACRICAQLDVIPPTPEALQGRLPFTIANCGMSAGRLAAFWTDKVQSTGSAFMAGAFTLDSCATVYMPSNISIVQPVYPHVRVCGSLVSIDDAAQLQLMLGDVFTWESQKWASWLTGTPEICPYSLKDHTFAARPPPSCTACALISVTPFFGAAHPFRLTPGNCTILSDFIIGQITENARLPDNLFLPFVQTVCSETEVRVCGSFFEEDAGGLLEYFADDTHLDYYLPKLREIAGGTGQDCPDALDEHIGRAESFDPYDEYDDQFGCIPPKSKAFQCAKIKPPPPPSDPGAPPPDPPSPPPPPPFVLSPPPPPPPKPPPPSPPPPAPATCQLCLALQFTGTGAAASKSYCDALAKAAQDTLKPLADAQGIRIAASDAQGWVRYGCGRTDSNSIAVVSVCTDLLTAQAPLLNRFLAAALPAVYDNLFPPAAGAGGTGSCAAYPAAAANYRMVASDGGAAAGGSACFSATNYDCSKPRPAAGFPPDLTCSRDSPAGAFVLRTTVQNSTVSILTARYQAFCFGIQLASPAPSATSACASNRVVNIAIFANATLRASVASIIVRGAADQRRVPAATSSGTDDTWWLRPGTNRVVGNTLWVRPIDWNVDLTRDLVSRSRAEICLELRPGVALSDFCLGGVPGTCFVSIISSDTCCPVYSTAVP</sequence>
<evidence type="ECO:0000256" key="1">
    <source>
        <dbReference type="SAM" id="MobiDB-lite"/>
    </source>
</evidence>
<evidence type="ECO:0000313" key="5">
    <source>
        <dbReference type="Proteomes" id="UP000236333"/>
    </source>
</evidence>
<feature type="domain" description="Pherophorin" evidence="3">
    <location>
        <begin position="632"/>
        <end position="801"/>
    </location>
</feature>
<dbReference type="PANTHER" id="PTHR48148">
    <property type="entry name" value="KERATINOCYTE PROLINE-RICH PROTEIN"/>
    <property type="match status" value="1"/>
</dbReference>
<evidence type="ECO:0000313" key="4">
    <source>
        <dbReference type="EMBL" id="PNH07394.1"/>
    </source>
</evidence>
<dbReference type="Proteomes" id="UP000236333">
    <property type="component" value="Unassembled WGS sequence"/>
</dbReference>
<reference evidence="4 5" key="1">
    <citation type="journal article" date="2017" name="Mol. Biol. Evol.">
        <title>The 4-celled Tetrabaena socialis nuclear genome reveals the essential components for genetic control of cell number at the origin of multicellularity in the volvocine lineage.</title>
        <authorList>
            <person name="Featherston J."/>
            <person name="Arakaki Y."/>
            <person name="Hanschen E.R."/>
            <person name="Ferris P.J."/>
            <person name="Michod R.E."/>
            <person name="Olson B.J.S.C."/>
            <person name="Nozaki H."/>
            <person name="Durand P.M."/>
        </authorList>
    </citation>
    <scope>NUCLEOTIDE SEQUENCE [LARGE SCALE GENOMIC DNA]</scope>
    <source>
        <strain evidence="4 5">NIES-571</strain>
    </source>
</reference>
<comment type="caution">
    <text evidence="4">The sequence shown here is derived from an EMBL/GenBank/DDBJ whole genome shotgun (WGS) entry which is preliminary data.</text>
</comment>